<dbReference type="Gene3D" id="1.10.1660.10">
    <property type="match status" value="1"/>
</dbReference>
<protein>
    <submittedName>
        <fullName evidence="1">Chaperone modulatory protein CbpM</fullName>
    </submittedName>
</protein>
<dbReference type="STRING" id="515897.SAMN05421849_0275"/>
<accession>A0A1R3WBI3</accession>
<organism evidence="1 2">
    <name type="scientific">Pontibaca methylaminivorans</name>
    <dbReference type="NCBI Taxonomy" id="515897"/>
    <lineage>
        <taxon>Bacteria</taxon>
        <taxon>Pseudomonadati</taxon>
        <taxon>Pseudomonadota</taxon>
        <taxon>Alphaproteobacteria</taxon>
        <taxon>Rhodobacterales</taxon>
        <taxon>Roseobacteraceae</taxon>
        <taxon>Pontibaca</taxon>
    </lineage>
</organism>
<evidence type="ECO:0000313" key="2">
    <source>
        <dbReference type="Proteomes" id="UP000192455"/>
    </source>
</evidence>
<dbReference type="OrthoDB" id="9800876at2"/>
<reference evidence="1 2" key="1">
    <citation type="submission" date="2017-01" db="EMBL/GenBank/DDBJ databases">
        <authorList>
            <person name="Mah S.A."/>
            <person name="Swanson W.J."/>
            <person name="Moy G.W."/>
            <person name="Vacquier V.D."/>
        </authorList>
    </citation>
    <scope>NUCLEOTIDE SEQUENCE [LARGE SCALE GENOMIC DNA]</scope>
    <source>
        <strain evidence="1 2">DSM 21219</strain>
    </source>
</reference>
<sequence>MTVLYSETQIIQRLDGLSTTRLRAYVRAEIVTPVQTERGPAFREIDLARLELLCELSDEFGLNEDALGMVMSLLDQLHRTRRELRELVAAVERKPEICREVTRTLLARKGPGDR</sequence>
<keyword evidence="2" id="KW-1185">Reference proteome</keyword>
<evidence type="ECO:0000313" key="1">
    <source>
        <dbReference type="EMBL" id="SIT75133.1"/>
    </source>
</evidence>
<dbReference type="EMBL" id="FTPS01000001">
    <property type="protein sequence ID" value="SIT75133.1"/>
    <property type="molecule type" value="Genomic_DNA"/>
</dbReference>
<dbReference type="Proteomes" id="UP000192455">
    <property type="component" value="Unassembled WGS sequence"/>
</dbReference>
<proteinExistence type="predicted"/>
<dbReference type="Pfam" id="PF13591">
    <property type="entry name" value="MerR_2"/>
    <property type="match status" value="1"/>
</dbReference>
<dbReference type="RefSeq" id="WP_076646583.1">
    <property type="nucleotide sequence ID" value="NZ_FTPS01000001.1"/>
</dbReference>
<dbReference type="AlphaFoldDB" id="A0A1R3WBI3"/>
<name>A0A1R3WBI3_9RHOB</name>
<gene>
    <name evidence="1" type="ORF">SAMN05421849_0275</name>
</gene>